<feature type="non-terminal residue" evidence="1">
    <location>
        <position position="1"/>
    </location>
</feature>
<comment type="caution">
    <text evidence="1">The sequence shown here is derived from an EMBL/GenBank/DDBJ whole genome shotgun (WGS) entry which is preliminary data.</text>
</comment>
<organism evidence="1 2">
    <name type="scientific">Datura stramonium</name>
    <name type="common">Jimsonweed</name>
    <name type="synonym">Common thornapple</name>
    <dbReference type="NCBI Taxonomy" id="4076"/>
    <lineage>
        <taxon>Eukaryota</taxon>
        <taxon>Viridiplantae</taxon>
        <taxon>Streptophyta</taxon>
        <taxon>Embryophyta</taxon>
        <taxon>Tracheophyta</taxon>
        <taxon>Spermatophyta</taxon>
        <taxon>Magnoliopsida</taxon>
        <taxon>eudicotyledons</taxon>
        <taxon>Gunneridae</taxon>
        <taxon>Pentapetalae</taxon>
        <taxon>asterids</taxon>
        <taxon>lamiids</taxon>
        <taxon>Solanales</taxon>
        <taxon>Solanaceae</taxon>
        <taxon>Solanoideae</taxon>
        <taxon>Datureae</taxon>
        <taxon>Datura</taxon>
    </lineage>
</organism>
<name>A0ABS8V8D1_DATST</name>
<proteinExistence type="predicted"/>
<keyword evidence="2" id="KW-1185">Reference proteome</keyword>
<dbReference type="EMBL" id="JACEIK010003814">
    <property type="protein sequence ID" value="MCD9643202.1"/>
    <property type="molecule type" value="Genomic_DNA"/>
</dbReference>
<feature type="non-terminal residue" evidence="1">
    <location>
        <position position="60"/>
    </location>
</feature>
<protein>
    <submittedName>
        <fullName evidence="1">Uncharacterized protein</fullName>
    </submittedName>
</protein>
<reference evidence="1 2" key="1">
    <citation type="journal article" date="2021" name="BMC Genomics">
        <title>Datura genome reveals duplications of psychoactive alkaloid biosynthetic genes and high mutation rate following tissue culture.</title>
        <authorList>
            <person name="Rajewski A."/>
            <person name="Carter-House D."/>
            <person name="Stajich J."/>
            <person name="Litt A."/>
        </authorList>
    </citation>
    <scope>NUCLEOTIDE SEQUENCE [LARGE SCALE GENOMIC DNA]</scope>
    <source>
        <strain evidence="1">AR-01</strain>
    </source>
</reference>
<dbReference type="Proteomes" id="UP000823775">
    <property type="component" value="Unassembled WGS sequence"/>
</dbReference>
<sequence length="60" mass="7081">REGHFEFHLLRPRGPYRVQFARLEGRIEFHKIEAVGVMSFTQLRREARAGYSVHAILSTR</sequence>
<evidence type="ECO:0000313" key="1">
    <source>
        <dbReference type="EMBL" id="MCD9643202.1"/>
    </source>
</evidence>
<gene>
    <name evidence="1" type="ORF">HAX54_030452</name>
</gene>
<accession>A0ABS8V8D1</accession>
<evidence type="ECO:0000313" key="2">
    <source>
        <dbReference type="Proteomes" id="UP000823775"/>
    </source>
</evidence>